<keyword evidence="1" id="KW-0812">Transmembrane</keyword>
<sequence>MISLFCSLPHHIYDISTSQLLKFLMLLCRYYIRIVLLPYMDFIVRCVLGVAFI</sequence>
<evidence type="ECO:0000256" key="1">
    <source>
        <dbReference type="SAM" id="Phobius"/>
    </source>
</evidence>
<proteinExistence type="predicted"/>
<dbReference type="Proteomes" id="UP000724874">
    <property type="component" value="Unassembled WGS sequence"/>
</dbReference>
<protein>
    <submittedName>
        <fullName evidence="2">Uncharacterized protein</fullName>
    </submittedName>
</protein>
<name>A0A9P5P1E6_GYMJU</name>
<evidence type="ECO:0000313" key="3">
    <source>
        <dbReference type="Proteomes" id="UP000724874"/>
    </source>
</evidence>
<keyword evidence="1" id="KW-0472">Membrane</keyword>
<gene>
    <name evidence="2" type="ORF">CPB84DRAFT_1761604</name>
</gene>
<keyword evidence="1" id="KW-1133">Transmembrane helix</keyword>
<dbReference type="AlphaFoldDB" id="A0A9P5P1E6"/>
<keyword evidence="3" id="KW-1185">Reference proteome</keyword>
<accession>A0A9P5P1E6</accession>
<feature type="transmembrane region" description="Helical" evidence="1">
    <location>
        <begin position="30"/>
        <end position="52"/>
    </location>
</feature>
<evidence type="ECO:0000313" key="2">
    <source>
        <dbReference type="EMBL" id="KAF8912200.1"/>
    </source>
</evidence>
<comment type="caution">
    <text evidence="2">The sequence shown here is derived from an EMBL/GenBank/DDBJ whole genome shotgun (WGS) entry which is preliminary data.</text>
</comment>
<dbReference type="EMBL" id="JADNYJ010000003">
    <property type="protein sequence ID" value="KAF8912200.1"/>
    <property type="molecule type" value="Genomic_DNA"/>
</dbReference>
<organism evidence="2 3">
    <name type="scientific">Gymnopilus junonius</name>
    <name type="common">Spectacular rustgill mushroom</name>
    <name type="synonym">Gymnopilus spectabilis subsp. junonius</name>
    <dbReference type="NCBI Taxonomy" id="109634"/>
    <lineage>
        <taxon>Eukaryota</taxon>
        <taxon>Fungi</taxon>
        <taxon>Dikarya</taxon>
        <taxon>Basidiomycota</taxon>
        <taxon>Agaricomycotina</taxon>
        <taxon>Agaricomycetes</taxon>
        <taxon>Agaricomycetidae</taxon>
        <taxon>Agaricales</taxon>
        <taxon>Agaricineae</taxon>
        <taxon>Hymenogastraceae</taxon>
        <taxon>Gymnopilus</taxon>
    </lineage>
</organism>
<reference evidence="2" key="1">
    <citation type="submission" date="2020-11" db="EMBL/GenBank/DDBJ databases">
        <authorList>
            <consortium name="DOE Joint Genome Institute"/>
            <person name="Ahrendt S."/>
            <person name="Riley R."/>
            <person name="Andreopoulos W."/>
            <person name="LaButti K."/>
            <person name="Pangilinan J."/>
            <person name="Ruiz-duenas F.J."/>
            <person name="Barrasa J.M."/>
            <person name="Sanchez-Garcia M."/>
            <person name="Camarero S."/>
            <person name="Miyauchi S."/>
            <person name="Serrano A."/>
            <person name="Linde D."/>
            <person name="Babiker R."/>
            <person name="Drula E."/>
            <person name="Ayuso-Fernandez I."/>
            <person name="Pacheco R."/>
            <person name="Padilla G."/>
            <person name="Ferreira P."/>
            <person name="Barriuso J."/>
            <person name="Kellner H."/>
            <person name="Castanera R."/>
            <person name="Alfaro M."/>
            <person name="Ramirez L."/>
            <person name="Pisabarro A.G."/>
            <person name="Kuo A."/>
            <person name="Tritt A."/>
            <person name="Lipzen A."/>
            <person name="He G."/>
            <person name="Yan M."/>
            <person name="Ng V."/>
            <person name="Cullen D."/>
            <person name="Martin F."/>
            <person name="Rosso M.-N."/>
            <person name="Henrissat B."/>
            <person name="Hibbett D."/>
            <person name="Martinez A.T."/>
            <person name="Grigoriev I.V."/>
        </authorList>
    </citation>
    <scope>NUCLEOTIDE SEQUENCE</scope>
    <source>
        <strain evidence="2">AH 44721</strain>
    </source>
</reference>